<name>A0A286U8U7_9AGAM</name>
<organism evidence="1 2">
    <name type="scientific">Pyrrhoderma noxium</name>
    <dbReference type="NCBI Taxonomy" id="2282107"/>
    <lineage>
        <taxon>Eukaryota</taxon>
        <taxon>Fungi</taxon>
        <taxon>Dikarya</taxon>
        <taxon>Basidiomycota</taxon>
        <taxon>Agaricomycotina</taxon>
        <taxon>Agaricomycetes</taxon>
        <taxon>Hymenochaetales</taxon>
        <taxon>Hymenochaetaceae</taxon>
        <taxon>Pyrrhoderma</taxon>
    </lineage>
</organism>
<protein>
    <submittedName>
        <fullName evidence="1">Uncharacterized protein</fullName>
    </submittedName>
</protein>
<sequence>MVVCRTQEGLYIITELDSSVTHFRVGAIRLLPYQARMKIKVPLGDFIQSSASKLDDLEDKIENSDREDEAEPAAYSNMVKVVNTTRIPKEQYDVLSLFGSLYLVNY</sequence>
<evidence type="ECO:0000313" key="1">
    <source>
        <dbReference type="EMBL" id="PAV16008.1"/>
    </source>
</evidence>
<dbReference type="Proteomes" id="UP000217199">
    <property type="component" value="Unassembled WGS sequence"/>
</dbReference>
<proteinExistence type="predicted"/>
<dbReference type="InParanoid" id="A0A286U8U7"/>
<reference evidence="1 2" key="1">
    <citation type="journal article" date="2017" name="Mol. Ecol.">
        <title>Comparative and population genomic landscape of Phellinus noxius: A hypervariable fungus causing root rot in trees.</title>
        <authorList>
            <person name="Chung C.L."/>
            <person name="Lee T.J."/>
            <person name="Akiba M."/>
            <person name="Lee H.H."/>
            <person name="Kuo T.H."/>
            <person name="Liu D."/>
            <person name="Ke H.M."/>
            <person name="Yokoi T."/>
            <person name="Roa M.B."/>
            <person name="Lu M.J."/>
            <person name="Chang Y.Y."/>
            <person name="Ann P.J."/>
            <person name="Tsai J.N."/>
            <person name="Chen C.Y."/>
            <person name="Tzean S.S."/>
            <person name="Ota Y."/>
            <person name="Hattori T."/>
            <person name="Sahashi N."/>
            <person name="Liou R.F."/>
            <person name="Kikuchi T."/>
            <person name="Tsai I.J."/>
        </authorList>
    </citation>
    <scope>NUCLEOTIDE SEQUENCE [LARGE SCALE GENOMIC DNA]</scope>
    <source>
        <strain evidence="1 2">FFPRI411160</strain>
    </source>
</reference>
<accession>A0A286U8U7</accession>
<evidence type="ECO:0000313" key="2">
    <source>
        <dbReference type="Proteomes" id="UP000217199"/>
    </source>
</evidence>
<dbReference type="OrthoDB" id="8023605at2759"/>
<keyword evidence="2" id="KW-1185">Reference proteome</keyword>
<dbReference type="EMBL" id="NBII01000009">
    <property type="protein sequence ID" value="PAV16008.1"/>
    <property type="molecule type" value="Genomic_DNA"/>
</dbReference>
<gene>
    <name evidence="1" type="ORF">PNOK_0886600</name>
</gene>
<dbReference type="AlphaFoldDB" id="A0A286U8U7"/>
<comment type="caution">
    <text evidence="1">The sequence shown here is derived from an EMBL/GenBank/DDBJ whole genome shotgun (WGS) entry which is preliminary data.</text>
</comment>